<evidence type="ECO:0000256" key="7">
    <source>
        <dbReference type="ARBA" id="ARBA00022741"/>
    </source>
</evidence>
<dbReference type="Pfam" id="PF21114">
    <property type="entry name" value="DDR1-2_DS-like"/>
    <property type="match status" value="1"/>
</dbReference>
<dbReference type="InterPro" id="IPR001245">
    <property type="entry name" value="Ser-Thr/Tyr_kinase_cat_dom"/>
</dbReference>
<keyword evidence="13" id="KW-0325">Glycoprotein</keyword>
<evidence type="ECO:0000256" key="8">
    <source>
        <dbReference type="ARBA" id="ARBA00022840"/>
    </source>
</evidence>
<dbReference type="PANTHER" id="PTHR24543:SF291">
    <property type="entry name" value="SMOKE ALARM, ISOFORM D"/>
    <property type="match status" value="1"/>
</dbReference>
<evidence type="ECO:0000256" key="15">
    <source>
        <dbReference type="SAM" id="Phobius"/>
    </source>
</evidence>
<keyword evidence="8" id="KW-0067">ATP-binding</keyword>
<evidence type="ECO:0000259" key="18">
    <source>
        <dbReference type="PROSITE" id="PS50022"/>
    </source>
</evidence>
<dbReference type="GO" id="GO:0008045">
    <property type="term" value="P:motor neuron axon guidance"/>
    <property type="evidence" value="ECO:0007669"/>
    <property type="project" value="UniProtKB-ARBA"/>
</dbReference>
<dbReference type="InterPro" id="IPR000719">
    <property type="entry name" value="Prot_kinase_dom"/>
</dbReference>
<feature type="domain" description="Protein kinase" evidence="17">
    <location>
        <begin position="536"/>
        <end position="826"/>
    </location>
</feature>
<keyword evidence="10 15" id="KW-0472">Membrane</keyword>
<organism evidence="19 20">
    <name type="scientific">Ditylenchus dipsaci</name>
    <dbReference type="NCBI Taxonomy" id="166011"/>
    <lineage>
        <taxon>Eukaryota</taxon>
        <taxon>Metazoa</taxon>
        <taxon>Ecdysozoa</taxon>
        <taxon>Nematoda</taxon>
        <taxon>Chromadorea</taxon>
        <taxon>Rhabditida</taxon>
        <taxon>Tylenchina</taxon>
        <taxon>Tylenchomorpha</taxon>
        <taxon>Sphaerularioidea</taxon>
        <taxon>Anguinidae</taxon>
        <taxon>Anguininae</taxon>
        <taxon>Ditylenchus</taxon>
    </lineage>
</organism>
<protein>
    <submittedName>
        <fullName evidence="20">Discoidin domain-containing receptor 2</fullName>
    </submittedName>
</protein>
<evidence type="ECO:0000256" key="3">
    <source>
        <dbReference type="ARBA" id="ARBA00004489"/>
    </source>
</evidence>
<dbReference type="Pfam" id="PF00754">
    <property type="entry name" value="F5_F8_type_C"/>
    <property type="match status" value="1"/>
</dbReference>
<dbReference type="PROSITE" id="PS01286">
    <property type="entry name" value="FA58C_2"/>
    <property type="match status" value="1"/>
</dbReference>
<dbReference type="InterPro" id="IPR011009">
    <property type="entry name" value="Kinase-like_dom_sf"/>
</dbReference>
<keyword evidence="9 15" id="KW-1133">Transmembrane helix</keyword>
<dbReference type="Gene3D" id="2.60.120.1190">
    <property type="match status" value="1"/>
</dbReference>
<dbReference type="Proteomes" id="UP000887574">
    <property type="component" value="Unplaced"/>
</dbReference>
<feature type="transmembrane region" description="Helical" evidence="15">
    <location>
        <begin position="377"/>
        <end position="402"/>
    </location>
</feature>
<dbReference type="SUPFAM" id="SSF49785">
    <property type="entry name" value="Galactose-binding domain-like"/>
    <property type="match status" value="1"/>
</dbReference>
<dbReference type="GO" id="GO:0030424">
    <property type="term" value="C:axon"/>
    <property type="evidence" value="ECO:0007669"/>
    <property type="project" value="UniProtKB-SubCell"/>
</dbReference>
<evidence type="ECO:0000256" key="14">
    <source>
        <dbReference type="ARBA" id="ARBA00061639"/>
    </source>
</evidence>
<dbReference type="PROSITE" id="PS50011">
    <property type="entry name" value="PROTEIN_KINASE_DOM"/>
    <property type="match status" value="1"/>
</dbReference>
<feature type="chain" id="PRO_5038102262" evidence="16">
    <location>
        <begin position="23"/>
        <end position="835"/>
    </location>
</feature>
<dbReference type="GO" id="GO:0005524">
    <property type="term" value="F:ATP binding"/>
    <property type="evidence" value="ECO:0007669"/>
    <property type="project" value="UniProtKB-KW"/>
</dbReference>
<evidence type="ECO:0000256" key="6">
    <source>
        <dbReference type="ARBA" id="ARBA00022729"/>
    </source>
</evidence>
<dbReference type="GO" id="GO:0005886">
    <property type="term" value="C:plasma membrane"/>
    <property type="evidence" value="ECO:0007669"/>
    <property type="project" value="UniProtKB-SubCell"/>
</dbReference>
<dbReference type="PROSITE" id="PS50022">
    <property type="entry name" value="FA58C_3"/>
    <property type="match status" value="1"/>
</dbReference>
<evidence type="ECO:0000256" key="10">
    <source>
        <dbReference type="ARBA" id="ARBA00023136"/>
    </source>
</evidence>
<dbReference type="CDD" id="cd00057">
    <property type="entry name" value="FA58C"/>
    <property type="match status" value="1"/>
</dbReference>
<dbReference type="SUPFAM" id="SSF56112">
    <property type="entry name" value="Protein kinase-like (PK-like)"/>
    <property type="match status" value="1"/>
</dbReference>
<dbReference type="Pfam" id="PF07714">
    <property type="entry name" value="PK_Tyr_Ser-Thr"/>
    <property type="match status" value="1"/>
</dbReference>
<keyword evidence="7" id="KW-0547">Nucleotide-binding</keyword>
<evidence type="ECO:0000256" key="16">
    <source>
        <dbReference type="SAM" id="SignalP"/>
    </source>
</evidence>
<keyword evidence="5 15" id="KW-0812">Transmembrane</keyword>
<feature type="domain" description="F5/8 type C" evidence="18">
    <location>
        <begin position="28"/>
        <end position="184"/>
    </location>
</feature>
<proteinExistence type="inferred from homology"/>
<sequence length="835" mass="94227">MNILNWWLIGVYLMIAFSVLQALDLDKCESYALGMESNQILDDQITASTSFDIQSVGPQNGRIRTERASGAWCPKQQIRNNSYEFLQVNLNKNMVFRGVETQGRYGNGTGREFAEKYFIDYWRIGNQWIRYRNRSGHQLIDGNEDTETAVLRILDPPIVASKIRIVPFSSVTRTTCLRMELYGCIYSDGLLAYSTSKVGSPDHSDLLFEETDLQDSSRNKKGLGLLTDGYIAVDSPTSSHGLNASWLGWTQKSTSGEIEILFGFDNSKKFSDLKMFTFGQNPEKVLVDLYENDSIDAKSNQISQSFSSLASDNVTILDISLQGNLAKHVRVTIIFSAAWFYLTEVKFLEAFSCDFTVISSTKSNGLFDHDQYKRFEVYYFVIFFLLAVFVLLLLYFCILYLVKRARSNNKLGTTSARNSFYSKPGILVTTLGGDSTPKQMVQSIHSFLPGSRSQDFLQQQKSGLYATLNEFGGQKQRMIGHRSHAFSYATSLSRSGEESSPSLLEFNFPPPPTSSSTTSEEIVYAEPCVNAPLLPYRLKTSASASLVATNLKSPYRKPVPKPRSFRDFRNRTLPSRATKNLTSKQKCLPENNAAVFDEEMLDRNQLNKIPFLSSSVEIIEKIGEGKFTQIFKSKPEYVTDLAARKALMAETEVMSRLSDNHLFVKFIDRSFNSNTLVRVCTSIAAGMKYLETHQIVHGHLSPRSCLIDDHLNVKIASPRGPNLHAQLRYSAPEAIVLDNWSSKTDVWSFAITCWELLNHCAKLPFSEMSNAQIVDNCQKILEGSRDAVYLDFSIDFANRQIADLLKDSWNADSSLRPAFLEIQLFFMRMNVNSDV</sequence>
<keyword evidence="6 16" id="KW-0732">Signal</keyword>
<dbReference type="AlphaFoldDB" id="A0A915CRD0"/>
<evidence type="ECO:0000256" key="13">
    <source>
        <dbReference type="ARBA" id="ARBA00023180"/>
    </source>
</evidence>
<dbReference type="GO" id="GO:0004672">
    <property type="term" value="F:protein kinase activity"/>
    <property type="evidence" value="ECO:0007669"/>
    <property type="project" value="InterPro"/>
</dbReference>
<dbReference type="Gene3D" id="1.10.510.10">
    <property type="entry name" value="Transferase(Phosphotransferase) domain 1"/>
    <property type="match status" value="1"/>
</dbReference>
<reference evidence="20" key="1">
    <citation type="submission" date="2022-11" db="UniProtKB">
        <authorList>
            <consortium name="WormBaseParasite"/>
        </authorList>
    </citation>
    <scope>IDENTIFICATION</scope>
</reference>
<feature type="signal peptide" evidence="16">
    <location>
        <begin position="1"/>
        <end position="22"/>
    </location>
</feature>
<keyword evidence="4" id="KW-1003">Cell membrane</keyword>
<name>A0A915CRD0_9BILA</name>
<keyword evidence="19" id="KW-1185">Reference proteome</keyword>
<evidence type="ECO:0000256" key="2">
    <source>
        <dbReference type="ARBA" id="ARBA00004484"/>
    </source>
</evidence>
<evidence type="ECO:0000313" key="19">
    <source>
        <dbReference type="Proteomes" id="UP000887574"/>
    </source>
</evidence>
<keyword evidence="11" id="KW-1015">Disulfide bond</keyword>
<dbReference type="WBParaSite" id="jg11319">
    <property type="protein sequence ID" value="jg11319"/>
    <property type="gene ID" value="jg11319"/>
</dbReference>
<evidence type="ECO:0000256" key="12">
    <source>
        <dbReference type="ARBA" id="ARBA00023170"/>
    </source>
</evidence>
<comment type="similarity">
    <text evidence="14">Belongs to the protein kinase superfamily. Tyr protein kinase family. Insulin receptor subfamily.</text>
</comment>
<evidence type="ECO:0000259" key="17">
    <source>
        <dbReference type="PROSITE" id="PS50011"/>
    </source>
</evidence>
<dbReference type="SMART" id="SM00231">
    <property type="entry name" value="FA58C"/>
    <property type="match status" value="1"/>
</dbReference>
<dbReference type="PROSITE" id="PS01285">
    <property type="entry name" value="FA58C_1"/>
    <property type="match status" value="1"/>
</dbReference>
<dbReference type="GO" id="GO:0043204">
    <property type="term" value="C:perikaryon"/>
    <property type="evidence" value="ECO:0007669"/>
    <property type="project" value="UniProtKB-SubCell"/>
</dbReference>
<dbReference type="InterPro" id="IPR008979">
    <property type="entry name" value="Galactose-bd-like_sf"/>
</dbReference>
<dbReference type="PANTHER" id="PTHR24543">
    <property type="entry name" value="MULTICOPPER OXIDASE-RELATED"/>
    <property type="match status" value="1"/>
</dbReference>
<evidence type="ECO:0000256" key="4">
    <source>
        <dbReference type="ARBA" id="ARBA00022475"/>
    </source>
</evidence>
<evidence type="ECO:0000256" key="1">
    <source>
        <dbReference type="ARBA" id="ARBA00004251"/>
    </source>
</evidence>
<dbReference type="GO" id="GO:0048680">
    <property type="term" value="P:positive regulation of axon regeneration"/>
    <property type="evidence" value="ECO:0007669"/>
    <property type="project" value="UniProtKB-ARBA"/>
</dbReference>
<dbReference type="InterPro" id="IPR048525">
    <property type="entry name" value="DDR1-2_DS-like"/>
</dbReference>
<evidence type="ECO:0000256" key="11">
    <source>
        <dbReference type="ARBA" id="ARBA00023157"/>
    </source>
</evidence>
<evidence type="ECO:0000256" key="9">
    <source>
        <dbReference type="ARBA" id="ARBA00022989"/>
    </source>
</evidence>
<accession>A0A915CRD0</accession>
<evidence type="ECO:0000256" key="5">
    <source>
        <dbReference type="ARBA" id="ARBA00022692"/>
    </source>
</evidence>
<dbReference type="InterPro" id="IPR000421">
    <property type="entry name" value="FA58C"/>
</dbReference>
<dbReference type="Gene3D" id="2.60.120.260">
    <property type="entry name" value="Galactose-binding domain-like"/>
    <property type="match status" value="1"/>
</dbReference>
<comment type="subcellular location">
    <subcellularLocation>
        <location evidence="1">Cell membrane</location>
        <topology evidence="1">Single-pass type I membrane protein</topology>
    </subcellularLocation>
    <subcellularLocation>
        <location evidence="3">Cell projection</location>
        <location evidence="3">Axon</location>
    </subcellularLocation>
    <subcellularLocation>
        <location evidence="2">Perikaryon</location>
    </subcellularLocation>
</comment>
<keyword evidence="12" id="KW-0675">Receptor</keyword>
<dbReference type="FunFam" id="2.60.120.260:FF:000007">
    <property type="entry name" value="Discoidin domain receptor tyrosine kinase 1"/>
    <property type="match status" value="1"/>
</dbReference>
<evidence type="ECO:0000313" key="20">
    <source>
        <dbReference type="WBParaSite" id="jg11319"/>
    </source>
</evidence>